<reference evidence="2 3" key="1">
    <citation type="journal article" date="2014" name="Nat. Commun.">
        <title>Multiple recent horizontal transfers of a large genomic region in cheese making fungi.</title>
        <authorList>
            <person name="Cheeseman K."/>
            <person name="Ropars J."/>
            <person name="Renault P."/>
            <person name="Dupont J."/>
            <person name="Gouzy J."/>
            <person name="Branca A."/>
            <person name="Abraham A.L."/>
            <person name="Ceppi M."/>
            <person name="Conseiller E."/>
            <person name="Debuchy R."/>
            <person name="Malagnac F."/>
            <person name="Goarin A."/>
            <person name="Silar P."/>
            <person name="Lacoste S."/>
            <person name="Sallet E."/>
            <person name="Bensimon A."/>
            <person name="Giraud T."/>
            <person name="Brygoo Y."/>
        </authorList>
    </citation>
    <scope>NUCLEOTIDE SEQUENCE [LARGE SCALE GENOMIC DNA]</scope>
    <source>
        <strain evidence="3">FM 013</strain>
    </source>
</reference>
<gene>
    <name evidence="2" type="ORF">PCAMFM013_S009g000365</name>
</gene>
<dbReference type="AlphaFoldDB" id="A0A0G4PAV2"/>
<evidence type="ECO:0000313" key="3">
    <source>
        <dbReference type="Proteomes" id="UP000053732"/>
    </source>
</evidence>
<proteinExistence type="predicted"/>
<evidence type="ECO:0000313" key="2">
    <source>
        <dbReference type="EMBL" id="CRL23425.1"/>
    </source>
</evidence>
<dbReference type="Pfam" id="PF14737">
    <property type="entry name" value="DUF4470"/>
    <property type="match status" value="1"/>
</dbReference>
<protein>
    <submittedName>
        <fullName evidence="2">Str. FM013</fullName>
    </submittedName>
</protein>
<organism evidence="2 3">
    <name type="scientific">Penicillium camemberti (strain FM 013)</name>
    <dbReference type="NCBI Taxonomy" id="1429867"/>
    <lineage>
        <taxon>Eukaryota</taxon>
        <taxon>Fungi</taxon>
        <taxon>Dikarya</taxon>
        <taxon>Ascomycota</taxon>
        <taxon>Pezizomycotina</taxon>
        <taxon>Eurotiomycetes</taxon>
        <taxon>Eurotiomycetidae</taxon>
        <taxon>Eurotiales</taxon>
        <taxon>Aspergillaceae</taxon>
        <taxon>Penicillium</taxon>
    </lineage>
</organism>
<dbReference type="STRING" id="1429867.A0A0G4PAV2"/>
<dbReference type="Proteomes" id="UP000053732">
    <property type="component" value="Unassembled WGS sequence"/>
</dbReference>
<dbReference type="InterPro" id="IPR027974">
    <property type="entry name" value="DUF4470"/>
</dbReference>
<accession>A0A0G4PAV2</accession>
<evidence type="ECO:0000259" key="1">
    <source>
        <dbReference type="Pfam" id="PF14737"/>
    </source>
</evidence>
<name>A0A0G4PAV2_PENC3</name>
<keyword evidence="3" id="KW-1185">Reference proteome</keyword>
<sequence length="1154" mass="128746">MLTPEIAKSVQFFCPIGNTPAVSLTQDLPSKKKADLLLLGCGDVQHILFTVHTEQHGRDPRPLDVTCCDADTAVIARNIVLISLILDDLNGANNQLIWNIFYHFRIDEGSLALLQTQTAKLLALSTSLRTWQQSQYGQMIRICDRVSLEQIRGMWGFYGEKRQGDVLRRFNKELDNGRRISLEFRKFFAGDRMNVVPEIRASAPVCLEATHDLGDLYRTFWAFGTTETDETVRSYAIHSNPMFGPNNGNMFLHYGTNPVLGFHIASCYVPIDQITPQSGSSFKRPELHEIVNAAKAEFGTWAKSFRAHFGADLITLRFFVGDEMAFSYALQQMHTTGPVKPSHWYRDRFHFHPLVLDDEHYADTSAPLLFDIVDTSYLIDHFGALNLLTATAPLLRHESSATLYSEKLVRTKDTQMSLLETFLCGDMATVTSLLGLVPVELATNTSSSSTGTETLFQEVIRPPYTTDQVIMRIAWKRPLNPGNAVMKTLGPIHFHSDGLAYVLHHVFLKLFPNEDALRLFVTRGSPQMPSLPTYNRASFVAFLCLVKTRTSTDWNTTMATLLDLIDHDTRLPFAHTYRQELQLWMHMQGLYSVNTFRSTPNPLNHHPQTGTLKDWQNIPPMVSVTLRIPRSTLGPFIAKTMEIGFAPPLHGVLHSSAQAADQWQHMFAATQIGFGSVKSKGSRYSDSFKIEIDEDQFGWTGKSSMFLSFYVPSWILLEEPCTATVSLAMAPSPTAVTMFEGSFGVNLNIFTAEQHDGEHVYMTKVQPHQSGVISICGFDPDEVSNQLDPEGNSETTVTATVDETTGQISSFTNRVQIISEESKALLRDGCAIKRSVRSPFNYVLSLQDGPSFIANFPAPILDSTVRVKIARKSSYLEVIADVAKPGHWAALRSFMYPVVVDDGSPVLWNMPRLDLPLLPVIDLANASYGDLRWLRTHLPTMLSEKEIALNLNTSFSGSPSARDRVEFKNALLHIFASFSGIAGRKARAYGIYCAEAKGMQMVIFLSKLLFDASNRTVVLDAAVIPISTEIMPEVIPALNTMSGSGYAVKWLRTSEDVVRLWKEAVPAWTERCRSWSHKADCEYATTERIPLSVKLGERVLCSCGEGAIPTDFMPQLPVWNDLAKHAVRMAISPPFASVLVGKPIDSSTLPDFET</sequence>
<feature type="domain" description="DUF4470" evidence="1">
    <location>
        <begin position="15"/>
        <end position="106"/>
    </location>
</feature>
<dbReference type="EMBL" id="HG793142">
    <property type="protein sequence ID" value="CRL23425.1"/>
    <property type="molecule type" value="Genomic_DNA"/>
</dbReference>